<feature type="region of interest" description="Disordered" evidence="3">
    <location>
        <begin position="718"/>
        <end position="829"/>
    </location>
</feature>
<feature type="domain" description="RING-type" evidence="4">
    <location>
        <begin position="609"/>
        <end position="649"/>
    </location>
</feature>
<reference evidence="5 6" key="1">
    <citation type="submission" date="2021-05" db="EMBL/GenBank/DDBJ databases">
        <title>Genome Assembly of Synthetic Allotetraploid Brassica napus Reveals Homoeologous Exchanges between Subgenomes.</title>
        <authorList>
            <person name="Davis J.T."/>
        </authorList>
    </citation>
    <scope>NUCLEOTIDE SEQUENCE [LARGE SCALE GENOMIC DNA]</scope>
    <source>
        <strain evidence="6">cv. Da-Ae</strain>
        <tissue evidence="5">Seedling</tissue>
    </source>
</reference>
<name>A0ABQ8DR70_BRANA</name>
<keyword evidence="1" id="KW-0862">Zinc</keyword>
<dbReference type="InterPro" id="IPR013083">
    <property type="entry name" value="Znf_RING/FYVE/PHD"/>
</dbReference>
<dbReference type="SUPFAM" id="SSF48452">
    <property type="entry name" value="TPR-like"/>
    <property type="match status" value="1"/>
</dbReference>
<evidence type="ECO:0000256" key="1">
    <source>
        <dbReference type="PROSITE-ProRule" id="PRU00175"/>
    </source>
</evidence>
<feature type="compositionally biased region" description="Basic and acidic residues" evidence="3">
    <location>
        <begin position="913"/>
        <end position="933"/>
    </location>
</feature>
<dbReference type="PROSITE" id="PS50005">
    <property type="entry name" value="TPR"/>
    <property type="match status" value="1"/>
</dbReference>
<keyword evidence="1" id="KW-0479">Metal-binding</keyword>
<dbReference type="Gene3D" id="1.25.40.10">
    <property type="entry name" value="Tetratricopeptide repeat domain"/>
    <property type="match status" value="1"/>
</dbReference>
<dbReference type="CDD" id="cd23122">
    <property type="entry name" value="RING-H2_RHF2A"/>
    <property type="match status" value="1"/>
</dbReference>
<evidence type="ECO:0000256" key="2">
    <source>
        <dbReference type="PROSITE-ProRule" id="PRU00339"/>
    </source>
</evidence>
<organism evidence="5 6">
    <name type="scientific">Brassica napus</name>
    <name type="common">Rape</name>
    <dbReference type="NCBI Taxonomy" id="3708"/>
    <lineage>
        <taxon>Eukaryota</taxon>
        <taxon>Viridiplantae</taxon>
        <taxon>Streptophyta</taxon>
        <taxon>Embryophyta</taxon>
        <taxon>Tracheophyta</taxon>
        <taxon>Spermatophyta</taxon>
        <taxon>Magnoliopsida</taxon>
        <taxon>eudicotyledons</taxon>
        <taxon>Gunneridae</taxon>
        <taxon>Pentapetalae</taxon>
        <taxon>rosids</taxon>
        <taxon>malvids</taxon>
        <taxon>Brassicales</taxon>
        <taxon>Brassicaceae</taxon>
        <taxon>Brassiceae</taxon>
        <taxon>Brassica</taxon>
    </lineage>
</organism>
<dbReference type="Pfam" id="PF00515">
    <property type="entry name" value="TPR_1"/>
    <property type="match status" value="1"/>
</dbReference>
<feature type="region of interest" description="Disordered" evidence="3">
    <location>
        <begin position="888"/>
        <end position="944"/>
    </location>
</feature>
<feature type="compositionally biased region" description="Polar residues" evidence="3">
    <location>
        <begin position="346"/>
        <end position="365"/>
    </location>
</feature>
<sequence length="944" mass="103356">MFNGMMDPEMIRLAQDQMSRMTPADFARIQQQMMSNPDLMKMATESMNSMRPEDLRQAAEQLKHTRPEDMAQIGEKMANASPEEIAAMRVQADAQFTYQINAAQMLKKQGNELHSRGNFSGAAEKYLRAKNNLKDIPSSKGGALLLACSLNLMSCYLKTNQHEECIKEGSEVLAYDATNVKALYRRGQAYRDLGQFEDAISDLSKAHEVSPEDETIADVLRDAKERLAVEGPGKASSRGVVIEEITGEGTGESKRPSKEVTGEGNTSGHARGVKTDVDGLQALRDDPEAIRTFQNFITKTDPETLASLSGGKAGDMSPDMFKTASSMIGKMSPEEIQKMVQTASSFKGDNPFASSTSPSGENGFTPTPDMLKLASDMMSKMSTEERERMFNMASSLKANAPVSTSYSDTEATDPRESSFVGESSSSAPRSGLEPSVASAPPADLQEQMRNQMKDPAMRQMFTSMIKNMNPEMLASMSEQFGMKLSQEDAAKAQEAMASLTPEALEKMVSICQSLICLKTKCLCADEMGGPGSNRDRESEESKEVVARERRVDLCNMHARFSSDPSSSRLHWKIKETTKGVGDTTSSEGHLISAAAFVQGGIQDACDDACSICLEAFCESEPSTLTSCKHEYHLQCILEWCQRSSQCPMCWQSISLKDPTSQELLEAVVQERNFRSNPPRNATVFLRSAFGDFELQHLPPNVDNLDLEERILQHFAAMGRARHGARREGHRSRSSSQGGHPQYVVYSQHPNASPPPPHPMSSSPSQRDESDTATNLPHNASLGEGSVQSNMQPPASSQPRQVSPSNSRSLNQSPPSDQDRAGPSELQSFSESLKSRLNAVSARYKESISKNTRSWKDRFFSRNTSMAELGSEVKREVSAGIATVSRMMERLETRENSSTASVSSENQHTPGESNNEHNRRSEAGDEHSLNERGVKGTCAAGSGSS</sequence>
<feature type="repeat" description="TPR" evidence="2">
    <location>
        <begin position="180"/>
        <end position="213"/>
    </location>
</feature>
<evidence type="ECO:0000256" key="3">
    <source>
        <dbReference type="SAM" id="MobiDB-lite"/>
    </source>
</evidence>
<comment type="caution">
    <text evidence="5">The sequence shown here is derived from an EMBL/GenBank/DDBJ whole genome shotgun (WGS) entry which is preliminary data.</text>
</comment>
<proteinExistence type="predicted"/>
<dbReference type="Pfam" id="PF13639">
    <property type="entry name" value="zf-RING_2"/>
    <property type="match status" value="1"/>
</dbReference>
<dbReference type="Proteomes" id="UP000824890">
    <property type="component" value="Unassembled WGS sequence"/>
</dbReference>
<feature type="compositionally biased region" description="Polar residues" evidence="3">
    <location>
        <begin position="785"/>
        <end position="815"/>
    </location>
</feature>
<feature type="compositionally biased region" description="Polar residues" evidence="3">
    <location>
        <begin position="895"/>
        <end position="912"/>
    </location>
</feature>
<evidence type="ECO:0000259" key="4">
    <source>
        <dbReference type="PROSITE" id="PS50089"/>
    </source>
</evidence>
<dbReference type="Gene3D" id="3.30.40.10">
    <property type="entry name" value="Zinc/RING finger domain, C3HC4 (zinc finger)"/>
    <property type="match status" value="1"/>
</dbReference>
<feature type="region of interest" description="Disordered" evidence="3">
    <location>
        <begin position="346"/>
        <end position="368"/>
    </location>
</feature>
<dbReference type="SMART" id="SM00184">
    <property type="entry name" value="RING"/>
    <property type="match status" value="1"/>
</dbReference>
<keyword evidence="1" id="KW-0863">Zinc-finger</keyword>
<dbReference type="InterPro" id="IPR001841">
    <property type="entry name" value="Znf_RING"/>
</dbReference>
<dbReference type="SMART" id="SM00028">
    <property type="entry name" value="TPR"/>
    <property type="match status" value="3"/>
</dbReference>
<keyword evidence="2" id="KW-0802">TPR repeat</keyword>
<protein>
    <recommendedName>
        <fullName evidence="4">RING-type domain-containing protein</fullName>
    </recommendedName>
</protein>
<keyword evidence="6" id="KW-1185">Reference proteome</keyword>
<dbReference type="PANTHER" id="PTHR48433:SF1">
    <property type="entry name" value="OUTER ENVELOPE PROTEIN 61-LIKE"/>
    <property type="match status" value="1"/>
</dbReference>
<feature type="region of interest" description="Disordered" evidence="3">
    <location>
        <begin position="399"/>
        <end position="443"/>
    </location>
</feature>
<feature type="compositionally biased region" description="Polar residues" evidence="3">
    <location>
        <begin position="399"/>
        <end position="409"/>
    </location>
</feature>
<dbReference type="InterPro" id="IPR019734">
    <property type="entry name" value="TPR_rpt"/>
</dbReference>
<feature type="compositionally biased region" description="Low complexity" evidence="3">
    <location>
        <begin position="417"/>
        <end position="426"/>
    </location>
</feature>
<feature type="region of interest" description="Disordered" evidence="3">
    <location>
        <begin position="245"/>
        <end position="273"/>
    </location>
</feature>
<dbReference type="PROSITE" id="PS50293">
    <property type="entry name" value="TPR_REGION"/>
    <property type="match status" value="1"/>
</dbReference>
<dbReference type="SUPFAM" id="SSF57850">
    <property type="entry name" value="RING/U-box"/>
    <property type="match status" value="1"/>
</dbReference>
<dbReference type="EMBL" id="JAGKQM010000003">
    <property type="protein sequence ID" value="KAH0931854.1"/>
    <property type="molecule type" value="Genomic_DNA"/>
</dbReference>
<accession>A0ABQ8DR70</accession>
<feature type="compositionally biased region" description="Basic residues" evidence="3">
    <location>
        <begin position="719"/>
        <end position="732"/>
    </location>
</feature>
<evidence type="ECO:0000313" key="5">
    <source>
        <dbReference type="EMBL" id="KAH0931854.1"/>
    </source>
</evidence>
<evidence type="ECO:0000313" key="6">
    <source>
        <dbReference type="Proteomes" id="UP000824890"/>
    </source>
</evidence>
<dbReference type="InterPro" id="IPR053319">
    <property type="entry name" value="OEP61"/>
</dbReference>
<dbReference type="InterPro" id="IPR011990">
    <property type="entry name" value="TPR-like_helical_dom_sf"/>
</dbReference>
<dbReference type="PANTHER" id="PTHR48433">
    <property type="entry name" value="OUTER ENVELOPE PROTEIN 61-LIKE"/>
    <property type="match status" value="1"/>
</dbReference>
<dbReference type="PROSITE" id="PS50089">
    <property type="entry name" value="ZF_RING_2"/>
    <property type="match status" value="1"/>
</dbReference>
<feature type="compositionally biased region" description="Basic and acidic residues" evidence="3">
    <location>
        <begin position="251"/>
        <end position="261"/>
    </location>
</feature>
<gene>
    <name evidence="5" type="ORF">HID58_008971</name>
</gene>